<feature type="signal peptide" evidence="2">
    <location>
        <begin position="1"/>
        <end position="25"/>
    </location>
</feature>
<evidence type="ECO:0000256" key="1">
    <source>
        <dbReference type="ARBA" id="ARBA00022729"/>
    </source>
</evidence>
<feature type="chain" id="PRO_5032289737" description="Calcineurin-like phosphoesterase domain-containing protein" evidence="2">
    <location>
        <begin position="26"/>
        <end position="297"/>
    </location>
</feature>
<dbReference type="GO" id="GO:0003993">
    <property type="term" value="F:acid phosphatase activity"/>
    <property type="evidence" value="ECO:0007669"/>
    <property type="project" value="InterPro"/>
</dbReference>
<dbReference type="Gene3D" id="3.60.21.10">
    <property type="match status" value="1"/>
</dbReference>
<evidence type="ECO:0000259" key="3">
    <source>
        <dbReference type="Pfam" id="PF00149"/>
    </source>
</evidence>
<organism evidence="4 5">
    <name type="scientific">Allocatelliglobosispora scoriae</name>
    <dbReference type="NCBI Taxonomy" id="643052"/>
    <lineage>
        <taxon>Bacteria</taxon>
        <taxon>Bacillati</taxon>
        <taxon>Actinomycetota</taxon>
        <taxon>Actinomycetes</taxon>
        <taxon>Micromonosporales</taxon>
        <taxon>Micromonosporaceae</taxon>
        <taxon>Allocatelliglobosispora</taxon>
    </lineage>
</organism>
<sequence length="297" mass="31731">MKHRLTSAFVCTALAVALLITPASAPVAAALPDPVLVAAGDISTCYGDGDAATALLLDRIPGTVVSLGDHAYPYSSAELLTTCYDRTWGRHKARTRPVVGNHEYKVGGGKPYFDYFGAAAGDPTKGYYSYDLAGWHVVALNSNCLIVACAAGSAQAQWLRADLTASAARTCQIALWHAPLFTSGKEHKPEPAMRDLFQILVDFGVEVNLTGHNHHYERFAPQLADGTADQARGVQEFVVGTGGASHYSFLPTPKPNSLVRENATHGVLALTLHPTTYDWRFHGIEGPFTDAGTAPCH</sequence>
<dbReference type="RefSeq" id="WP_184836234.1">
    <property type="nucleotide sequence ID" value="NZ_JACHMN010000002.1"/>
</dbReference>
<dbReference type="InterPro" id="IPR029052">
    <property type="entry name" value="Metallo-depent_PP-like"/>
</dbReference>
<dbReference type="Proteomes" id="UP000587527">
    <property type="component" value="Unassembled WGS sequence"/>
</dbReference>
<dbReference type="PANTHER" id="PTHR22953:SF153">
    <property type="entry name" value="PURPLE ACID PHOSPHATASE"/>
    <property type="match status" value="1"/>
</dbReference>
<evidence type="ECO:0000313" key="4">
    <source>
        <dbReference type="EMBL" id="MBB5869547.1"/>
    </source>
</evidence>
<accession>A0A841BKC1</accession>
<dbReference type="EMBL" id="JACHMN010000002">
    <property type="protein sequence ID" value="MBB5869547.1"/>
    <property type="molecule type" value="Genomic_DNA"/>
</dbReference>
<name>A0A841BKC1_9ACTN</name>
<feature type="domain" description="Calcineurin-like phosphoesterase" evidence="3">
    <location>
        <begin position="50"/>
        <end position="216"/>
    </location>
</feature>
<gene>
    <name evidence="4" type="ORF">F4553_002926</name>
</gene>
<protein>
    <recommendedName>
        <fullName evidence="3">Calcineurin-like phosphoesterase domain-containing protein</fullName>
    </recommendedName>
</protein>
<dbReference type="Pfam" id="PF00149">
    <property type="entry name" value="Metallophos"/>
    <property type="match status" value="1"/>
</dbReference>
<dbReference type="AlphaFoldDB" id="A0A841BKC1"/>
<evidence type="ECO:0000313" key="5">
    <source>
        <dbReference type="Proteomes" id="UP000587527"/>
    </source>
</evidence>
<dbReference type="SUPFAM" id="SSF56300">
    <property type="entry name" value="Metallo-dependent phosphatases"/>
    <property type="match status" value="1"/>
</dbReference>
<evidence type="ECO:0000256" key="2">
    <source>
        <dbReference type="SAM" id="SignalP"/>
    </source>
</evidence>
<proteinExistence type="predicted"/>
<dbReference type="InterPro" id="IPR039331">
    <property type="entry name" value="PAPs-like"/>
</dbReference>
<dbReference type="InterPro" id="IPR004843">
    <property type="entry name" value="Calcineurin-like_PHP"/>
</dbReference>
<keyword evidence="1 2" id="KW-0732">Signal</keyword>
<reference evidence="4 5" key="1">
    <citation type="submission" date="2020-08" db="EMBL/GenBank/DDBJ databases">
        <title>Sequencing the genomes of 1000 actinobacteria strains.</title>
        <authorList>
            <person name="Klenk H.-P."/>
        </authorList>
    </citation>
    <scope>NUCLEOTIDE SEQUENCE [LARGE SCALE GENOMIC DNA]</scope>
    <source>
        <strain evidence="4 5">DSM 45362</strain>
    </source>
</reference>
<keyword evidence="5" id="KW-1185">Reference proteome</keyword>
<dbReference type="PANTHER" id="PTHR22953">
    <property type="entry name" value="ACID PHOSPHATASE RELATED"/>
    <property type="match status" value="1"/>
</dbReference>
<comment type="caution">
    <text evidence="4">The sequence shown here is derived from an EMBL/GenBank/DDBJ whole genome shotgun (WGS) entry which is preliminary data.</text>
</comment>